<sequence length="53" mass="5856">MRYLLIYGVIVISISVNGTLALICHCTERFSNYDGYGEVVPCINNTCEVGKRG</sequence>
<reference evidence="2" key="1">
    <citation type="submission" date="2016-11" db="UniProtKB">
        <authorList>
            <consortium name="WormBaseParasite"/>
        </authorList>
    </citation>
    <scope>IDENTIFICATION</scope>
</reference>
<name>A0A1I7SKB3_BURXY</name>
<dbReference type="Proteomes" id="UP000095284">
    <property type="component" value="Unplaced"/>
</dbReference>
<evidence type="ECO:0000313" key="1">
    <source>
        <dbReference type="Proteomes" id="UP000095284"/>
    </source>
</evidence>
<protein>
    <submittedName>
        <fullName evidence="2">Late nodulin</fullName>
    </submittedName>
</protein>
<proteinExistence type="predicted"/>
<dbReference type="AlphaFoldDB" id="A0A1I7SKB3"/>
<accession>A0A1I7SKB3</accession>
<organism evidence="1 2">
    <name type="scientific">Bursaphelenchus xylophilus</name>
    <name type="common">Pinewood nematode worm</name>
    <name type="synonym">Aphelenchoides xylophilus</name>
    <dbReference type="NCBI Taxonomy" id="6326"/>
    <lineage>
        <taxon>Eukaryota</taxon>
        <taxon>Metazoa</taxon>
        <taxon>Ecdysozoa</taxon>
        <taxon>Nematoda</taxon>
        <taxon>Chromadorea</taxon>
        <taxon>Rhabditida</taxon>
        <taxon>Tylenchina</taxon>
        <taxon>Tylenchomorpha</taxon>
        <taxon>Aphelenchoidea</taxon>
        <taxon>Aphelenchoididae</taxon>
        <taxon>Bursaphelenchus</taxon>
    </lineage>
</organism>
<dbReference type="WBParaSite" id="BXY_1349300.1">
    <property type="protein sequence ID" value="BXY_1349300.1"/>
    <property type="gene ID" value="BXY_1349300"/>
</dbReference>
<evidence type="ECO:0000313" key="2">
    <source>
        <dbReference type="WBParaSite" id="BXY_1349300.1"/>
    </source>
</evidence>